<evidence type="ECO:0000313" key="2">
    <source>
        <dbReference type="Proteomes" id="UP000638648"/>
    </source>
</evidence>
<comment type="caution">
    <text evidence="1">The sequence shown here is derived from an EMBL/GenBank/DDBJ whole genome shotgun (WGS) entry which is preliminary data.</text>
</comment>
<dbReference type="Pfam" id="PF02575">
    <property type="entry name" value="YbaB_DNA_bd"/>
    <property type="match status" value="1"/>
</dbReference>
<dbReference type="Gene3D" id="3.30.1310.10">
    <property type="entry name" value="Nucleoid-associated protein YbaB-like domain"/>
    <property type="match status" value="1"/>
</dbReference>
<sequence length="127" mass="13286">MPFDAASEPGRPVQQAQEAASEIASAVVSAGDPRKVEVTCLATGEIQGIKIATTYLSSASPDELGATLRDTLRAGQEAAADRRAEATAKVLTSLDELTQNLARSMSTMSDQLADVVSNFNRLTFGGK</sequence>
<organism evidence="1 2">
    <name type="scientific">Actinopolymorpha pittospori</name>
    <dbReference type="NCBI Taxonomy" id="648752"/>
    <lineage>
        <taxon>Bacteria</taxon>
        <taxon>Bacillati</taxon>
        <taxon>Actinomycetota</taxon>
        <taxon>Actinomycetes</taxon>
        <taxon>Propionibacteriales</taxon>
        <taxon>Actinopolymorphaceae</taxon>
        <taxon>Actinopolymorpha</taxon>
    </lineage>
</organism>
<keyword evidence="1" id="KW-0238">DNA-binding</keyword>
<accession>A0A927NAW2</accession>
<protein>
    <submittedName>
        <fullName evidence="1">DNA-binding protein YbaB</fullName>
    </submittedName>
</protein>
<dbReference type="Proteomes" id="UP000638648">
    <property type="component" value="Unassembled WGS sequence"/>
</dbReference>
<name>A0A927NAW2_9ACTN</name>
<gene>
    <name evidence="1" type="ORF">HEB94_008333</name>
</gene>
<dbReference type="EMBL" id="JADBEM010000001">
    <property type="protein sequence ID" value="MBE1611485.1"/>
    <property type="molecule type" value="Genomic_DNA"/>
</dbReference>
<dbReference type="AlphaFoldDB" id="A0A927NAW2"/>
<dbReference type="InterPro" id="IPR036894">
    <property type="entry name" value="YbaB-like_sf"/>
</dbReference>
<evidence type="ECO:0000313" key="1">
    <source>
        <dbReference type="EMBL" id="MBE1611485.1"/>
    </source>
</evidence>
<reference evidence="1" key="1">
    <citation type="submission" date="2020-10" db="EMBL/GenBank/DDBJ databases">
        <title>Sequencing the genomes of 1000 actinobacteria strains.</title>
        <authorList>
            <person name="Klenk H.-P."/>
        </authorList>
    </citation>
    <scope>NUCLEOTIDE SEQUENCE</scope>
    <source>
        <strain evidence="1">DSM 45354</strain>
    </source>
</reference>
<keyword evidence="2" id="KW-1185">Reference proteome</keyword>
<proteinExistence type="predicted"/>
<dbReference type="GO" id="GO:0003677">
    <property type="term" value="F:DNA binding"/>
    <property type="evidence" value="ECO:0007669"/>
    <property type="project" value="UniProtKB-KW"/>
</dbReference>
<dbReference type="InterPro" id="IPR004401">
    <property type="entry name" value="YbaB/EbfC"/>
</dbReference>